<accession>A0AAN8SXH1</accession>
<evidence type="ECO:0000313" key="1">
    <source>
        <dbReference type="EMBL" id="KAK6777678.1"/>
    </source>
</evidence>
<dbReference type="Gene3D" id="3.40.30.10">
    <property type="entry name" value="Glutaredoxin"/>
    <property type="match status" value="1"/>
</dbReference>
<comment type="caution">
    <text evidence="1">The sequence shown here is derived from an EMBL/GenBank/DDBJ whole genome shotgun (WGS) entry which is preliminary data.</text>
</comment>
<reference evidence="1 2" key="1">
    <citation type="submission" date="2024-02" db="EMBL/GenBank/DDBJ databases">
        <title>de novo genome assembly of Solanum bulbocastanum strain 11H21.</title>
        <authorList>
            <person name="Hosaka A.J."/>
        </authorList>
    </citation>
    <scope>NUCLEOTIDE SEQUENCE [LARGE SCALE GENOMIC DNA]</scope>
    <source>
        <tissue evidence="1">Young leaves</tissue>
    </source>
</reference>
<dbReference type="EMBL" id="JBANQN010000010">
    <property type="protein sequence ID" value="KAK6777678.1"/>
    <property type="molecule type" value="Genomic_DNA"/>
</dbReference>
<keyword evidence="2" id="KW-1185">Reference proteome</keyword>
<gene>
    <name evidence="1" type="ORF">RDI58_024396</name>
</gene>
<dbReference type="Proteomes" id="UP001371456">
    <property type="component" value="Unassembled WGS sequence"/>
</dbReference>
<dbReference type="AlphaFoldDB" id="A0AAN8SXH1"/>
<name>A0AAN8SXH1_SOLBU</name>
<sequence length="148" mass="16771">MLGYMLSSVGILQCVSNKRLEFFKLNPNGQVPLLDTLDNHVCENIAIVCCITLWHHQSILTYLQVESHNTLTYLAKNVSHYMHRNGSNVYDILIDLNLENFGDTTLYHMCSTLDALISGNKFAPASPLLLLNNNQCISLVRAICFFFF</sequence>
<proteinExistence type="predicted"/>
<evidence type="ECO:0000313" key="2">
    <source>
        <dbReference type="Proteomes" id="UP001371456"/>
    </source>
</evidence>
<organism evidence="1 2">
    <name type="scientific">Solanum bulbocastanum</name>
    <name type="common">Wild potato</name>
    <dbReference type="NCBI Taxonomy" id="147425"/>
    <lineage>
        <taxon>Eukaryota</taxon>
        <taxon>Viridiplantae</taxon>
        <taxon>Streptophyta</taxon>
        <taxon>Embryophyta</taxon>
        <taxon>Tracheophyta</taxon>
        <taxon>Spermatophyta</taxon>
        <taxon>Magnoliopsida</taxon>
        <taxon>eudicotyledons</taxon>
        <taxon>Gunneridae</taxon>
        <taxon>Pentapetalae</taxon>
        <taxon>asterids</taxon>
        <taxon>lamiids</taxon>
        <taxon>Solanales</taxon>
        <taxon>Solanaceae</taxon>
        <taxon>Solanoideae</taxon>
        <taxon>Solaneae</taxon>
        <taxon>Solanum</taxon>
    </lineage>
</organism>
<protein>
    <submittedName>
        <fullName evidence="1">Uncharacterized protein</fullName>
    </submittedName>
</protein>
<dbReference type="CDD" id="cd00570">
    <property type="entry name" value="GST_N_family"/>
    <property type="match status" value="1"/>
</dbReference>